<dbReference type="InterPro" id="IPR057855">
    <property type="entry name" value="Beta-prop_WDR19_1st"/>
</dbReference>
<dbReference type="Pfam" id="PF23389">
    <property type="entry name" value="Beta-prop_WDR19_1st"/>
    <property type="match status" value="1"/>
</dbReference>
<dbReference type="AlphaFoldDB" id="A0A5C6ZE78"/>
<dbReference type="PANTHER" id="PTHR14920:SF0">
    <property type="entry name" value="WD REPEAT DOMAIN 19"/>
    <property type="match status" value="1"/>
</dbReference>
<dbReference type="Pfam" id="PF00400">
    <property type="entry name" value="WD40"/>
    <property type="match status" value="1"/>
</dbReference>
<dbReference type="RefSeq" id="WP_147087134.1">
    <property type="nucleotide sequence ID" value="NZ_VORM01000009.1"/>
</dbReference>
<evidence type="ECO:0000313" key="4">
    <source>
        <dbReference type="EMBL" id="TXD88334.1"/>
    </source>
</evidence>
<accession>A0A5C6ZE78</accession>
<dbReference type="OrthoDB" id="1492850at2"/>
<evidence type="ECO:0000256" key="2">
    <source>
        <dbReference type="ARBA" id="ARBA00022737"/>
    </source>
</evidence>
<evidence type="ECO:0000256" key="1">
    <source>
        <dbReference type="ARBA" id="ARBA00022574"/>
    </source>
</evidence>
<sequence length="332" mass="37968">MASNLKNPMIKIKLMLFILILSTICGCKKKESTAKIERENWWLWSANWSSNGEQIAFGGTQDTLRLFSSATNSIVENVPIQGTITKTEWHPSKNKLAISIQDGKNKSLILNLETKKRILLDRIDENGARAIGWNKNGELLAVGDYSGFLNIYNEDGELLKRINTKQKALIALHWHPKNNIIAAVGEKISVYNFENDTLFDVKPRKEEVLMLCVAWHPSGEFFVTGDYGDFEKDYPPLLQFWTSKGKNLRNIENSKAEFRNMAWSNDGELLATASEFLGLWNKKGDLIRKYDSENLLWGIDWNNSDEKIVTSDDKGKIMIWEINLDTSIELKY</sequence>
<keyword evidence="1" id="KW-0853">WD repeat</keyword>
<protein>
    <recommendedName>
        <fullName evidence="3">WDR19 first beta-propeller domain-containing protein</fullName>
    </recommendedName>
</protein>
<evidence type="ECO:0000313" key="5">
    <source>
        <dbReference type="Proteomes" id="UP000321578"/>
    </source>
</evidence>
<keyword evidence="5" id="KW-1185">Reference proteome</keyword>
<evidence type="ECO:0000259" key="3">
    <source>
        <dbReference type="Pfam" id="PF23389"/>
    </source>
</evidence>
<dbReference type="InterPro" id="IPR036322">
    <property type="entry name" value="WD40_repeat_dom_sf"/>
</dbReference>
<dbReference type="PANTHER" id="PTHR14920">
    <property type="entry name" value="OSMOTIC AVOIDANCE ABNORMAL PROTEIN 1/WD REPEAT MEMBRANE PROTEIN"/>
    <property type="match status" value="1"/>
</dbReference>
<organism evidence="4 5">
    <name type="scientific">Subsaximicrobium wynnwilliamsii</name>
    <dbReference type="NCBI Taxonomy" id="291179"/>
    <lineage>
        <taxon>Bacteria</taxon>
        <taxon>Pseudomonadati</taxon>
        <taxon>Bacteroidota</taxon>
        <taxon>Flavobacteriia</taxon>
        <taxon>Flavobacteriales</taxon>
        <taxon>Flavobacteriaceae</taxon>
        <taxon>Subsaximicrobium</taxon>
    </lineage>
</organism>
<dbReference type="InterPro" id="IPR001680">
    <property type="entry name" value="WD40_rpt"/>
</dbReference>
<reference evidence="4 5" key="1">
    <citation type="submission" date="2019-08" db="EMBL/GenBank/DDBJ databases">
        <title>Genomes of Subsaximicrobium wynnwilliamsii strains.</title>
        <authorList>
            <person name="Bowman J.P."/>
        </authorList>
    </citation>
    <scope>NUCLEOTIDE SEQUENCE [LARGE SCALE GENOMIC DNA]</scope>
    <source>
        <strain evidence="4 5">2-80-2</strain>
    </source>
</reference>
<dbReference type="Gene3D" id="2.130.10.10">
    <property type="entry name" value="YVTN repeat-like/Quinoprotein amine dehydrogenase"/>
    <property type="match status" value="1"/>
</dbReference>
<gene>
    <name evidence="4" type="ORF">ESY86_13610</name>
</gene>
<dbReference type="InterPro" id="IPR015943">
    <property type="entry name" value="WD40/YVTN_repeat-like_dom_sf"/>
</dbReference>
<dbReference type="EMBL" id="VORO01000015">
    <property type="protein sequence ID" value="TXD88334.1"/>
    <property type="molecule type" value="Genomic_DNA"/>
</dbReference>
<keyword evidence="2" id="KW-0677">Repeat</keyword>
<dbReference type="Proteomes" id="UP000321578">
    <property type="component" value="Unassembled WGS sequence"/>
</dbReference>
<dbReference type="InterPro" id="IPR040379">
    <property type="entry name" value="WDR19/dyf-2"/>
</dbReference>
<name>A0A5C6ZE78_9FLAO</name>
<feature type="domain" description="WDR19 first beta-propeller" evidence="3">
    <location>
        <begin position="46"/>
        <end position="206"/>
    </location>
</feature>
<dbReference type="PROSITE" id="PS51257">
    <property type="entry name" value="PROKAR_LIPOPROTEIN"/>
    <property type="match status" value="1"/>
</dbReference>
<dbReference type="GO" id="GO:0030991">
    <property type="term" value="C:intraciliary transport particle A"/>
    <property type="evidence" value="ECO:0007669"/>
    <property type="project" value="TreeGrafter"/>
</dbReference>
<proteinExistence type="predicted"/>
<comment type="caution">
    <text evidence="4">The sequence shown here is derived from an EMBL/GenBank/DDBJ whole genome shotgun (WGS) entry which is preliminary data.</text>
</comment>
<dbReference type="SMART" id="SM00320">
    <property type="entry name" value="WD40"/>
    <property type="match status" value="6"/>
</dbReference>
<dbReference type="SUPFAM" id="SSF50978">
    <property type="entry name" value="WD40 repeat-like"/>
    <property type="match status" value="1"/>
</dbReference>